<accession>A0A7H4MW68</accession>
<dbReference type="EMBL" id="UGJR01000006">
    <property type="protein sequence ID" value="STT07331.1"/>
    <property type="molecule type" value="Genomic_DNA"/>
</dbReference>
<dbReference type="Proteomes" id="UP000255050">
    <property type="component" value="Unassembled WGS sequence"/>
</dbReference>
<evidence type="ECO:0000313" key="2">
    <source>
        <dbReference type="Proteomes" id="UP000255050"/>
    </source>
</evidence>
<proteinExistence type="predicted"/>
<protein>
    <submittedName>
        <fullName evidence="1">Uncharacterized protein</fullName>
    </submittedName>
</protein>
<name>A0A7H4MW68_9ENTR</name>
<comment type="caution">
    <text evidence="1">The sequence shown here is derived from an EMBL/GenBank/DDBJ whole genome shotgun (WGS) entry which is preliminary data.</text>
</comment>
<evidence type="ECO:0000313" key="1">
    <source>
        <dbReference type="EMBL" id="STT07331.1"/>
    </source>
</evidence>
<dbReference type="AlphaFoldDB" id="A0A7H4MW68"/>
<gene>
    <name evidence="1" type="ORF">NCTC11694_06941</name>
</gene>
<organism evidence="1 2">
    <name type="scientific">Klebsiella michiganensis</name>
    <dbReference type="NCBI Taxonomy" id="1134687"/>
    <lineage>
        <taxon>Bacteria</taxon>
        <taxon>Pseudomonadati</taxon>
        <taxon>Pseudomonadota</taxon>
        <taxon>Gammaproteobacteria</taxon>
        <taxon>Enterobacterales</taxon>
        <taxon>Enterobacteriaceae</taxon>
        <taxon>Klebsiella/Raoultella group</taxon>
        <taxon>Klebsiella</taxon>
    </lineage>
</organism>
<reference evidence="1 2" key="1">
    <citation type="submission" date="2018-06" db="EMBL/GenBank/DDBJ databases">
        <authorList>
            <consortium name="Pathogen Informatics"/>
            <person name="Doyle S."/>
        </authorList>
    </citation>
    <scope>NUCLEOTIDE SEQUENCE [LARGE SCALE GENOMIC DNA]</scope>
    <source>
        <strain evidence="1 2">NCTC11694</strain>
    </source>
</reference>
<sequence>MISALTLSNPKKGKLAGEVETLNGKLTELDQLKSALEDEIKQLKRPAGGTQSKAATEHKTAFIDFMRKGKDDGLRDLSVKPCRLAWMKMAAMPSRKSWIAPFSIF</sequence>